<dbReference type="RefSeq" id="WP_090598182.1">
    <property type="nucleotide sequence ID" value="NZ_FNCS01000015.1"/>
</dbReference>
<sequence>MFTGEFWTGIIGVVVGGLLTLIAQYLKHRWDTAVATARDKARKDLLKDMLDHMPTGTTWRKRSTMANVIGCSEDETARLLIEIGARGSETDADLWAYVKKKPLR</sequence>
<evidence type="ECO:0000313" key="3">
    <source>
        <dbReference type="Proteomes" id="UP000199495"/>
    </source>
</evidence>
<dbReference type="EMBL" id="FNCS01000015">
    <property type="protein sequence ID" value="SDG99531.1"/>
    <property type="molecule type" value="Genomic_DNA"/>
</dbReference>
<evidence type="ECO:0000256" key="1">
    <source>
        <dbReference type="SAM" id="Phobius"/>
    </source>
</evidence>
<gene>
    <name evidence="2" type="ORF">SAMN04487974_11562</name>
</gene>
<organism evidence="2 3">
    <name type="scientific">Pelagibacterium luteolum</name>
    <dbReference type="NCBI Taxonomy" id="440168"/>
    <lineage>
        <taxon>Bacteria</taxon>
        <taxon>Pseudomonadati</taxon>
        <taxon>Pseudomonadota</taxon>
        <taxon>Alphaproteobacteria</taxon>
        <taxon>Hyphomicrobiales</taxon>
        <taxon>Devosiaceae</taxon>
        <taxon>Pelagibacterium</taxon>
    </lineage>
</organism>
<keyword evidence="1" id="KW-1133">Transmembrane helix</keyword>
<feature type="transmembrane region" description="Helical" evidence="1">
    <location>
        <begin position="6"/>
        <end position="26"/>
    </location>
</feature>
<evidence type="ECO:0000313" key="2">
    <source>
        <dbReference type="EMBL" id="SDG99531.1"/>
    </source>
</evidence>
<proteinExistence type="predicted"/>
<name>A0A1G7YSU5_9HYPH</name>
<accession>A0A1G7YSU5</accession>
<keyword evidence="1" id="KW-0472">Membrane</keyword>
<dbReference type="STRING" id="440168.SAMN04487974_11562"/>
<dbReference type="AlphaFoldDB" id="A0A1G7YSU5"/>
<keyword evidence="1" id="KW-0812">Transmembrane</keyword>
<dbReference type="OrthoDB" id="8481277at2"/>
<reference evidence="2 3" key="1">
    <citation type="submission" date="2016-10" db="EMBL/GenBank/DDBJ databases">
        <authorList>
            <person name="de Groot N.N."/>
        </authorList>
    </citation>
    <scope>NUCLEOTIDE SEQUENCE [LARGE SCALE GENOMIC DNA]</scope>
    <source>
        <strain evidence="2 3">CGMCC 1.10267</strain>
    </source>
</reference>
<dbReference type="Proteomes" id="UP000199495">
    <property type="component" value="Unassembled WGS sequence"/>
</dbReference>
<protein>
    <submittedName>
        <fullName evidence="2">Uncharacterized protein</fullName>
    </submittedName>
</protein>
<keyword evidence="3" id="KW-1185">Reference proteome</keyword>